<name>A0ABN8YYK2_RANTA</name>
<evidence type="ECO:0000256" key="1">
    <source>
        <dbReference type="SAM" id="MobiDB-lite"/>
    </source>
</evidence>
<feature type="compositionally biased region" description="Low complexity" evidence="1">
    <location>
        <begin position="33"/>
        <end position="43"/>
    </location>
</feature>
<evidence type="ECO:0000313" key="3">
    <source>
        <dbReference type="Proteomes" id="UP001176941"/>
    </source>
</evidence>
<gene>
    <name evidence="2" type="ORF">MRATA1EN1_LOCUS14673</name>
</gene>
<dbReference type="Proteomes" id="UP001176941">
    <property type="component" value="Chromosome 25"/>
</dbReference>
<reference evidence="2" key="1">
    <citation type="submission" date="2023-04" db="EMBL/GenBank/DDBJ databases">
        <authorList>
            <consortium name="ELIXIR-Norway"/>
        </authorList>
    </citation>
    <scope>NUCLEOTIDE SEQUENCE [LARGE SCALE GENOMIC DNA]</scope>
</reference>
<protein>
    <submittedName>
        <fullName evidence="2">Uncharacterized protein</fullName>
    </submittedName>
</protein>
<dbReference type="EMBL" id="OX459961">
    <property type="protein sequence ID" value="CAI9165711.1"/>
    <property type="molecule type" value="Genomic_DNA"/>
</dbReference>
<accession>A0ABN8YYK2</accession>
<feature type="compositionally biased region" description="Basic residues" evidence="1">
    <location>
        <begin position="58"/>
        <end position="68"/>
    </location>
</feature>
<feature type="region of interest" description="Disordered" evidence="1">
    <location>
        <begin position="1"/>
        <end position="257"/>
    </location>
</feature>
<keyword evidence="3" id="KW-1185">Reference proteome</keyword>
<organism evidence="2 3">
    <name type="scientific">Rangifer tarandus platyrhynchus</name>
    <name type="common">Svalbard reindeer</name>
    <dbReference type="NCBI Taxonomy" id="3082113"/>
    <lineage>
        <taxon>Eukaryota</taxon>
        <taxon>Metazoa</taxon>
        <taxon>Chordata</taxon>
        <taxon>Craniata</taxon>
        <taxon>Vertebrata</taxon>
        <taxon>Euteleostomi</taxon>
        <taxon>Mammalia</taxon>
        <taxon>Eutheria</taxon>
        <taxon>Laurasiatheria</taxon>
        <taxon>Artiodactyla</taxon>
        <taxon>Ruminantia</taxon>
        <taxon>Pecora</taxon>
        <taxon>Cervidae</taxon>
        <taxon>Odocoileinae</taxon>
        <taxon>Rangifer</taxon>
    </lineage>
</organism>
<feature type="compositionally biased region" description="Low complexity" evidence="1">
    <location>
        <begin position="146"/>
        <end position="158"/>
    </location>
</feature>
<sequence length="257" mass="26022">MGTRPAPSGLGADKGRPSLRRTAGSHGPPLPFLPALAEAPLTPHKTSVTSPSRERCPHRGAQRKRGVRVRGLTLQRCSIRTLATSNRSSRSRPELQTEAETGPAPSVTAAGANRTFQGQRGNAPSGVEVAVPDPAVPGKVRVGFLEEATAEGATSEAGRVPGPKEGPGGESFLRAQPSNPTGAAAVPGPEGGSPGPARQLRFPQSAAGPGRGAAAAGGPTRPGKLYQEANHTAKVGWPNGKGSEADPGSKAPPSAHD</sequence>
<feature type="compositionally biased region" description="Low complexity" evidence="1">
    <location>
        <begin position="206"/>
        <end position="223"/>
    </location>
</feature>
<feature type="compositionally biased region" description="Polar residues" evidence="1">
    <location>
        <begin position="75"/>
        <end position="88"/>
    </location>
</feature>
<evidence type="ECO:0000313" key="2">
    <source>
        <dbReference type="EMBL" id="CAI9165711.1"/>
    </source>
</evidence>
<proteinExistence type="predicted"/>